<keyword evidence="3" id="KW-0963">Cytoplasm</keyword>
<dbReference type="InterPro" id="IPR011006">
    <property type="entry name" value="CheY-like_superfamily"/>
</dbReference>
<dbReference type="Proteomes" id="UP000095651">
    <property type="component" value="Unassembled WGS sequence"/>
</dbReference>
<dbReference type="EMBL" id="CYZE01000021">
    <property type="protein sequence ID" value="CUP20462.1"/>
    <property type="molecule type" value="Genomic_DNA"/>
</dbReference>
<protein>
    <recommendedName>
        <fullName evidence="2">Stage 0 sporulation protein A homolog</fullName>
    </recommendedName>
</protein>
<keyword evidence="5" id="KW-0902">Two-component regulatory system</keyword>
<dbReference type="PANTHER" id="PTHR42713:SF3">
    <property type="entry name" value="TRANSCRIPTIONAL REGULATORY PROTEIN HPTR"/>
    <property type="match status" value="1"/>
</dbReference>
<dbReference type="GO" id="GO:0000160">
    <property type="term" value="P:phosphorelay signal transduction system"/>
    <property type="evidence" value="ECO:0007669"/>
    <property type="project" value="UniProtKB-KW"/>
</dbReference>
<evidence type="ECO:0000259" key="13">
    <source>
        <dbReference type="PROSITE" id="PS50110"/>
    </source>
</evidence>
<evidence type="ECO:0000256" key="8">
    <source>
        <dbReference type="ARBA" id="ARBA00023163"/>
    </source>
</evidence>
<feature type="coiled-coil region" evidence="11">
    <location>
        <begin position="122"/>
        <end position="149"/>
    </location>
</feature>
<reference evidence="14 15" key="1">
    <citation type="submission" date="2015-09" db="EMBL/GenBank/DDBJ databases">
        <authorList>
            <consortium name="Pathogen Informatics"/>
        </authorList>
    </citation>
    <scope>NUCLEOTIDE SEQUENCE [LARGE SCALE GENOMIC DNA]</scope>
    <source>
        <strain evidence="14 15">2789STDY5608850</strain>
    </source>
</reference>
<dbReference type="PANTHER" id="PTHR42713">
    <property type="entry name" value="HISTIDINE KINASE-RELATED"/>
    <property type="match status" value="1"/>
</dbReference>
<keyword evidence="6" id="KW-0805">Transcription regulation</keyword>
<name>A0A174L883_9FIRM</name>
<feature type="domain" description="Response regulatory" evidence="13">
    <location>
        <begin position="2"/>
        <end position="119"/>
    </location>
</feature>
<evidence type="ECO:0000256" key="9">
    <source>
        <dbReference type="ARBA" id="ARBA00024867"/>
    </source>
</evidence>
<dbReference type="GO" id="GO:0003700">
    <property type="term" value="F:DNA-binding transcription factor activity"/>
    <property type="evidence" value="ECO:0007669"/>
    <property type="project" value="InterPro"/>
</dbReference>
<organism evidence="14 15">
    <name type="scientific">Hungatella hathewayi</name>
    <dbReference type="NCBI Taxonomy" id="154046"/>
    <lineage>
        <taxon>Bacteria</taxon>
        <taxon>Bacillati</taxon>
        <taxon>Bacillota</taxon>
        <taxon>Clostridia</taxon>
        <taxon>Lachnospirales</taxon>
        <taxon>Lachnospiraceae</taxon>
        <taxon>Hungatella</taxon>
    </lineage>
</organism>
<dbReference type="Gene3D" id="3.40.50.2300">
    <property type="match status" value="1"/>
</dbReference>
<keyword evidence="8" id="KW-0804">Transcription</keyword>
<dbReference type="PROSITE" id="PS00041">
    <property type="entry name" value="HTH_ARAC_FAMILY_1"/>
    <property type="match status" value="1"/>
</dbReference>
<evidence type="ECO:0000313" key="14">
    <source>
        <dbReference type="EMBL" id="CUP20462.1"/>
    </source>
</evidence>
<evidence type="ECO:0000256" key="10">
    <source>
        <dbReference type="PROSITE-ProRule" id="PRU00169"/>
    </source>
</evidence>
<dbReference type="GO" id="GO:0043565">
    <property type="term" value="F:sequence-specific DNA binding"/>
    <property type="evidence" value="ECO:0007669"/>
    <property type="project" value="InterPro"/>
</dbReference>
<dbReference type="Pfam" id="PF12833">
    <property type="entry name" value="HTH_18"/>
    <property type="match status" value="1"/>
</dbReference>
<evidence type="ECO:0000313" key="15">
    <source>
        <dbReference type="Proteomes" id="UP000095651"/>
    </source>
</evidence>
<accession>A0A174L883</accession>
<dbReference type="RefSeq" id="WP_055659719.1">
    <property type="nucleotide sequence ID" value="NZ_CABIXC010000021.1"/>
</dbReference>
<dbReference type="SMART" id="SM00448">
    <property type="entry name" value="REC"/>
    <property type="match status" value="1"/>
</dbReference>
<evidence type="ECO:0000256" key="4">
    <source>
        <dbReference type="ARBA" id="ARBA00022553"/>
    </source>
</evidence>
<comment type="subcellular location">
    <subcellularLocation>
        <location evidence="1">Cytoplasm</location>
    </subcellularLocation>
</comment>
<feature type="domain" description="HTH araC/xylS-type" evidence="12">
    <location>
        <begin position="433"/>
        <end position="531"/>
    </location>
</feature>
<dbReference type="Gene3D" id="1.10.10.60">
    <property type="entry name" value="Homeodomain-like"/>
    <property type="match status" value="2"/>
</dbReference>
<evidence type="ECO:0000256" key="5">
    <source>
        <dbReference type="ARBA" id="ARBA00023012"/>
    </source>
</evidence>
<feature type="modified residue" description="4-aspartylphosphate" evidence="10">
    <location>
        <position position="54"/>
    </location>
</feature>
<evidence type="ECO:0000256" key="7">
    <source>
        <dbReference type="ARBA" id="ARBA00023125"/>
    </source>
</evidence>
<dbReference type="SMART" id="SM00342">
    <property type="entry name" value="HTH_ARAC"/>
    <property type="match status" value="1"/>
</dbReference>
<dbReference type="InterPro" id="IPR051552">
    <property type="entry name" value="HptR"/>
</dbReference>
<dbReference type="InterPro" id="IPR018060">
    <property type="entry name" value="HTH_AraC"/>
</dbReference>
<keyword evidence="11" id="KW-0175">Coiled coil</keyword>
<dbReference type="PROSITE" id="PS50110">
    <property type="entry name" value="RESPONSE_REGULATORY"/>
    <property type="match status" value="1"/>
</dbReference>
<dbReference type="CDD" id="cd17536">
    <property type="entry name" value="REC_YesN-like"/>
    <property type="match status" value="1"/>
</dbReference>
<dbReference type="GO" id="GO:0005737">
    <property type="term" value="C:cytoplasm"/>
    <property type="evidence" value="ECO:0007669"/>
    <property type="project" value="UniProtKB-SubCell"/>
</dbReference>
<dbReference type="Pfam" id="PF00072">
    <property type="entry name" value="Response_reg"/>
    <property type="match status" value="1"/>
</dbReference>
<keyword evidence="4 10" id="KW-0597">Phosphoprotein</keyword>
<dbReference type="InterPro" id="IPR001789">
    <property type="entry name" value="Sig_transdc_resp-reg_receiver"/>
</dbReference>
<proteinExistence type="predicted"/>
<dbReference type="PROSITE" id="PS01124">
    <property type="entry name" value="HTH_ARAC_FAMILY_2"/>
    <property type="match status" value="1"/>
</dbReference>
<dbReference type="InterPro" id="IPR018062">
    <property type="entry name" value="HTH_AraC-typ_CS"/>
</dbReference>
<evidence type="ECO:0000256" key="2">
    <source>
        <dbReference type="ARBA" id="ARBA00018672"/>
    </source>
</evidence>
<evidence type="ECO:0000259" key="12">
    <source>
        <dbReference type="PROSITE" id="PS01124"/>
    </source>
</evidence>
<dbReference type="AlphaFoldDB" id="A0A174L883"/>
<sequence length="535" mass="61748">MTLLIVEDEDIIRKGLIVTLRKLEMDFEHIYEASDGEEGLRLCREHAPDIIMTDIKMPLMDGLTFIRESQKLLPEGQFIILSGYSDFEYARTALQYGVKDYLLKPSTKNEIKEVLTRVIGQLKEQQSLRLELTERIHTYEKKLDRFQELLLGNILSGRYPAGEIGHFLSHYSIAFPEEYMAVVCIKITPVISSDGSSIDYKNHFLWIVSLFEPYTAVYQADILSVYKCLLFNFSRLDSAYGHKIWQNIEEDIRVYSQKHGLRICLSISRVESSRESLPSMYQEACMLLHHRLFHPEAVAFHPKRQRNTEARTPVIPLTMIETLYHYFIGNSQFDLRQNFYSFIHHILSVENSSPGYVCDCLDRLEETFALQAAKDGLEPESAYRIEFSVSEAMTACDSPDALTDALYARLMNYWKQKKDGSAPASHMASSPVDQAIAYMEQNYYLDLDLSMISDLISMNSSYFSSLFKKKTGLNLINYLQNVRIEKSKQLLLNTNQKLYEISEAVGIPNVKYFCKLFKDYTGVTPSDFRKKEHSS</sequence>
<comment type="function">
    <text evidence="9">May play the central regulatory role in sporulation. It may be an element of the effector pathway responsible for the activation of sporulation genes in response to nutritional stress. Spo0A may act in concert with spo0H (a sigma factor) to control the expression of some genes that are critical to the sporulation process.</text>
</comment>
<keyword evidence="7 14" id="KW-0238">DNA-binding</keyword>
<evidence type="ECO:0000256" key="6">
    <source>
        <dbReference type="ARBA" id="ARBA00023015"/>
    </source>
</evidence>
<evidence type="ECO:0000256" key="1">
    <source>
        <dbReference type="ARBA" id="ARBA00004496"/>
    </source>
</evidence>
<dbReference type="InterPro" id="IPR009057">
    <property type="entry name" value="Homeodomain-like_sf"/>
</dbReference>
<evidence type="ECO:0000256" key="11">
    <source>
        <dbReference type="SAM" id="Coils"/>
    </source>
</evidence>
<dbReference type="SUPFAM" id="SSF46689">
    <property type="entry name" value="Homeodomain-like"/>
    <property type="match status" value="2"/>
</dbReference>
<gene>
    <name evidence="14" type="ORF">ERS852407_05280</name>
</gene>
<evidence type="ECO:0000256" key="3">
    <source>
        <dbReference type="ARBA" id="ARBA00022490"/>
    </source>
</evidence>
<dbReference type="SUPFAM" id="SSF52172">
    <property type="entry name" value="CheY-like"/>
    <property type="match status" value="1"/>
</dbReference>